<dbReference type="RefSeq" id="WP_100673125.1">
    <property type="nucleotide sequence ID" value="NZ_NJGD01000009.1"/>
</dbReference>
<evidence type="ECO:0000313" key="15">
    <source>
        <dbReference type="Proteomes" id="UP000231987"/>
    </source>
</evidence>
<dbReference type="NCBIfam" id="TIGR01498">
    <property type="entry name" value="folK"/>
    <property type="match status" value="1"/>
</dbReference>
<comment type="pathway">
    <text evidence="1">Cofactor biosynthesis; tetrahydrofolate biosynthesis; 2-amino-4-hydroxy-6-hydroxymethyl-7,8-dihydropteridine diphosphate from 7,8-dihydroneopterin triphosphate: step 4/4.</text>
</comment>
<keyword evidence="7 14" id="KW-0418">Kinase</keyword>
<evidence type="ECO:0000256" key="9">
    <source>
        <dbReference type="ARBA" id="ARBA00022909"/>
    </source>
</evidence>
<dbReference type="EC" id="2.7.6.3" evidence="3"/>
<gene>
    <name evidence="14" type="primary">folK</name>
    <name evidence="14" type="ORF">CEJ86_20275</name>
</gene>
<dbReference type="GO" id="GO:0046654">
    <property type="term" value="P:tetrahydrofolate biosynthetic process"/>
    <property type="evidence" value="ECO:0007669"/>
    <property type="project" value="UniProtKB-UniPathway"/>
</dbReference>
<dbReference type="Proteomes" id="UP000231987">
    <property type="component" value="Unassembled WGS sequence"/>
</dbReference>
<evidence type="ECO:0000313" key="14">
    <source>
        <dbReference type="EMBL" id="PJR13539.1"/>
    </source>
</evidence>
<evidence type="ECO:0000256" key="12">
    <source>
        <dbReference type="ARBA" id="ARBA00033413"/>
    </source>
</evidence>
<dbReference type="PROSITE" id="PS00794">
    <property type="entry name" value="HPPK"/>
    <property type="match status" value="1"/>
</dbReference>
<keyword evidence="9" id="KW-0289">Folate biosynthesis</keyword>
<dbReference type="EMBL" id="NJGD01000009">
    <property type="protein sequence ID" value="PJR13539.1"/>
    <property type="molecule type" value="Genomic_DNA"/>
</dbReference>
<dbReference type="GO" id="GO:0016301">
    <property type="term" value="F:kinase activity"/>
    <property type="evidence" value="ECO:0007669"/>
    <property type="project" value="UniProtKB-KW"/>
</dbReference>
<comment type="function">
    <text evidence="10">Catalyzes the transfer of pyrophosphate from adenosine triphosphate (ATP) to 6-hydroxymethyl-7,8-dihydropterin, an enzymatic step in folate biosynthesis pathway.</text>
</comment>
<organism evidence="14 15">
    <name type="scientific">Rhizobium meliloti</name>
    <name type="common">Ensifer meliloti</name>
    <name type="synonym">Sinorhizobium meliloti</name>
    <dbReference type="NCBI Taxonomy" id="382"/>
    <lineage>
        <taxon>Bacteria</taxon>
        <taxon>Pseudomonadati</taxon>
        <taxon>Pseudomonadota</taxon>
        <taxon>Alphaproteobacteria</taxon>
        <taxon>Hyphomicrobiales</taxon>
        <taxon>Rhizobiaceae</taxon>
        <taxon>Sinorhizobium/Ensifer group</taxon>
        <taxon>Sinorhizobium</taxon>
    </lineage>
</organism>
<dbReference type="Gene3D" id="3.30.70.560">
    <property type="entry name" value="7,8-Dihydro-6-hydroxymethylpterin-pyrophosphokinase HPPK"/>
    <property type="match status" value="1"/>
</dbReference>
<keyword evidence="5" id="KW-0808">Transferase</keyword>
<dbReference type="Pfam" id="PF01288">
    <property type="entry name" value="HPPK"/>
    <property type="match status" value="1"/>
</dbReference>
<dbReference type="PANTHER" id="PTHR43071:SF1">
    <property type="entry name" value="2-AMINO-4-HYDROXY-6-HYDROXYMETHYLDIHYDROPTERIDINE PYROPHOSPHOKINASE"/>
    <property type="match status" value="1"/>
</dbReference>
<protein>
    <recommendedName>
        <fullName evidence="4">2-amino-4-hydroxy-6-hydroxymethyldihydropteridine pyrophosphokinase</fullName>
        <ecNumber evidence="3">2.7.6.3</ecNumber>
    </recommendedName>
    <alternativeName>
        <fullName evidence="11">6-hydroxymethyl-7,8-dihydropterin pyrophosphokinase</fullName>
    </alternativeName>
    <alternativeName>
        <fullName evidence="12">7,8-dihydro-6-hydroxymethylpterin-pyrophosphokinase</fullName>
    </alternativeName>
</protein>
<dbReference type="GO" id="GO:0005524">
    <property type="term" value="F:ATP binding"/>
    <property type="evidence" value="ECO:0007669"/>
    <property type="project" value="UniProtKB-KW"/>
</dbReference>
<keyword evidence="6" id="KW-0547">Nucleotide-binding</keyword>
<dbReference type="GO" id="GO:0003848">
    <property type="term" value="F:2-amino-4-hydroxy-6-hydroxymethyldihydropteridine diphosphokinase activity"/>
    <property type="evidence" value="ECO:0007669"/>
    <property type="project" value="UniProtKB-EC"/>
</dbReference>
<evidence type="ECO:0000256" key="5">
    <source>
        <dbReference type="ARBA" id="ARBA00022679"/>
    </source>
</evidence>
<dbReference type="InterPro" id="IPR035907">
    <property type="entry name" value="Hppk_sf"/>
</dbReference>
<comment type="caution">
    <text evidence="14">The sequence shown here is derived from an EMBL/GenBank/DDBJ whole genome shotgun (WGS) entry which is preliminary data.</text>
</comment>
<feature type="domain" description="7,8-dihydro-6-hydroxymethylpterin-pyrophosphokinase" evidence="13">
    <location>
        <begin position="94"/>
        <end position="105"/>
    </location>
</feature>
<reference evidence="14 15" key="1">
    <citation type="submission" date="2017-06" db="EMBL/GenBank/DDBJ databases">
        <title>Ensifer strains isolated from leguminous trees and herbs display diverse denitrification phenotypes with some acting as strong N2O sinks.</title>
        <authorList>
            <person name="Woliy K."/>
            <person name="Mania D."/>
            <person name="Bakken L.R."/>
            <person name="Frostegard A."/>
        </authorList>
    </citation>
    <scope>NUCLEOTIDE SEQUENCE [LARGE SCALE GENOMIC DNA]</scope>
    <source>
        <strain evidence="14 15">AC50a</strain>
    </source>
</reference>
<evidence type="ECO:0000256" key="6">
    <source>
        <dbReference type="ARBA" id="ARBA00022741"/>
    </source>
</evidence>
<evidence type="ECO:0000256" key="1">
    <source>
        <dbReference type="ARBA" id="ARBA00005051"/>
    </source>
</evidence>
<keyword evidence="8" id="KW-0067">ATP-binding</keyword>
<dbReference type="PANTHER" id="PTHR43071">
    <property type="entry name" value="2-AMINO-4-HYDROXY-6-HYDROXYMETHYLDIHYDROPTERIDINE PYROPHOSPHOKINASE"/>
    <property type="match status" value="1"/>
</dbReference>
<name>A0A2J0YZ33_RHIML</name>
<evidence type="ECO:0000256" key="7">
    <source>
        <dbReference type="ARBA" id="ARBA00022777"/>
    </source>
</evidence>
<accession>A0A2J0YZ33</accession>
<sequence>MSPNRSWRHAILGLGGNLGDPRRSMAEALRALDARSDCRIVAVSRLYRTPPWGKTDQDWFFNACAEVETTLEPEALLAACLEIERAMKRVRMERWGPRTIDIDLLTFGDLNRASATLTLPHPRMTERGFVLKPLADFAADLTVDGRTVREWLGRADVKGIEVADENVEWWRAEQ</sequence>
<evidence type="ECO:0000256" key="11">
    <source>
        <dbReference type="ARBA" id="ARBA00029766"/>
    </source>
</evidence>
<dbReference type="InterPro" id="IPR000550">
    <property type="entry name" value="Hppk"/>
</dbReference>
<evidence type="ECO:0000256" key="2">
    <source>
        <dbReference type="ARBA" id="ARBA00005810"/>
    </source>
</evidence>
<dbReference type="AlphaFoldDB" id="A0A2J0YZ33"/>
<evidence type="ECO:0000259" key="13">
    <source>
        <dbReference type="PROSITE" id="PS00794"/>
    </source>
</evidence>
<dbReference type="SUPFAM" id="SSF55083">
    <property type="entry name" value="6-hydroxymethyl-7,8-dihydropterin pyrophosphokinase, HPPK"/>
    <property type="match status" value="1"/>
</dbReference>
<dbReference type="GO" id="GO:0046656">
    <property type="term" value="P:folic acid biosynthetic process"/>
    <property type="evidence" value="ECO:0007669"/>
    <property type="project" value="UniProtKB-KW"/>
</dbReference>
<evidence type="ECO:0000256" key="3">
    <source>
        <dbReference type="ARBA" id="ARBA00013253"/>
    </source>
</evidence>
<dbReference type="CDD" id="cd00483">
    <property type="entry name" value="HPPK"/>
    <property type="match status" value="1"/>
</dbReference>
<evidence type="ECO:0000256" key="4">
    <source>
        <dbReference type="ARBA" id="ARBA00016218"/>
    </source>
</evidence>
<dbReference type="UniPathway" id="UPA00077">
    <property type="reaction ID" value="UER00155"/>
</dbReference>
<proteinExistence type="inferred from homology"/>
<evidence type="ECO:0000256" key="10">
    <source>
        <dbReference type="ARBA" id="ARBA00029409"/>
    </source>
</evidence>
<comment type="similarity">
    <text evidence="2">Belongs to the HPPK family.</text>
</comment>
<evidence type="ECO:0000256" key="8">
    <source>
        <dbReference type="ARBA" id="ARBA00022840"/>
    </source>
</evidence>